<evidence type="ECO:0000313" key="1">
    <source>
        <dbReference type="EMBL" id="KAI5671279.1"/>
    </source>
</evidence>
<protein>
    <submittedName>
        <fullName evidence="1">Uncharacterized protein</fullName>
    </submittedName>
</protein>
<dbReference type="Proteomes" id="UP001060085">
    <property type="component" value="Linkage Group LG03"/>
</dbReference>
<name>A0ACC0BF57_CATRO</name>
<dbReference type="EMBL" id="CM044703">
    <property type="protein sequence ID" value="KAI5671279.1"/>
    <property type="molecule type" value="Genomic_DNA"/>
</dbReference>
<comment type="caution">
    <text evidence="1">The sequence shown here is derived from an EMBL/GenBank/DDBJ whole genome shotgun (WGS) entry which is preliminary data.</text>
</comment>
<proteinExistence type="predicted"/>
<organism evidence="1 2">
    <name type="scientific">Catharanthus roseus</name>
    <name type="common">Madagascar periwinkle</name>
    <name type="synonym">Vinca rosea</name>
    <dbReference type="NCBI Taxonomy" id="4058"/>
    <lineage>
        <taxon>Eukaryota</taxon>
        <taxon>Viridiplantae</taxon>
        <taxon>Streptophyta</taxon>
        <taxon>Embryophyta</taxon>
        <taxon>Tracheophyta</taxon>
        <taxon>Spermatophyta</taxon>
        <taxon>Magnoliopsida</taxon>
        <taxon>eudicotyledons</taxon>
        <taxon>Gunneridae</taxon>
        <taxon>Pentapetalae</taxon>
        <taxon>asterids</taxon>
        <taxon>lamiids</taxon>
        <taxon>Gentianales</taxon>
        <taxon>Apocynaceae</taxon>
        <taxon>Rauvolfioideae</taxon>
        <taxon>Vinceae</taxon>
        <taxon>Catharanthinae</taxon>
        <taxon>Catharanthus</taxon>
    </lineage>
</organism>
<accession>A0ACC0BF57</accession>
<evidence type="ECO:0000313" key="2">
    <source>
        <dbReference type="Proteomes" id="UP001060085"/>
    </source>
</evidence>
<sequence length="620" mass="68992">MFGFNIRTRSNGPESPSPRPRGSPSPGSSLVSVGSPKLGDTPRSSGSPRTAEVGEIDTRAPFESVKAAVSLFGDQVVGASPKVLKPVPKKPKNVEERVLEKETQLHLAIRELDDYRARFRATESTRAQAHRELDKANRTLQELTNKLEIVSESKQTAIEATESAKLKSAQLEEHKSNKQHSIAGDAWKSDVDSEREQYKASAAELISAKQEHTTLRQDFDVALEAKVSAFQQAADAQHIAQVNRDKVAQLSREITHLRDALSHIKLASLQAQQEQQKRNSETLSRLQSLKNAKEQVQKNITSLKQESGPELDEDLEEKLEETTEAIKVLQEQLNNVRESDRASWVQATSELHEARKTMQEILEEQKSLQSFVDGIQLELHNVKEEYSELKNKACEAESAADNLQADLERNKTELQAALAGRINPQDARDMQMKIQQLASEAENDRLLAENIKNEVASLKQETELAFVAAKDAQERLLNALNELEEAKAAERRAGDVIHNSTKSDVAQASNSESIGKIKLSLADFESLSKKVEESRADADVKVATVMAQIETIKASENEALKNLERSEKEREELEAAIEDALKQAEMAEAAKQVVEGELGKWREKEQDEVGESSQFYQDAE</sequence>
<keyword evidence="2" id="KW-1185">Reference proteome</keyword>
<reference evidence="2" key="1">
    <citation type="journal article" date="2023" name="Nat. Plants">
        <title>Single-cell RNA sequencing provides a high-resolution roadmap for understanding the multicellular compartmentation of specialized metabolism.</title>
        <authorList>
            <person name="Sun S."/>
            <person name="Shen X."/>
            <person name="Li Y."/>
            <person name="Li Y."/>
            <person name="Wang S."/>
            <person name="Li R."/>
            <person name="Zhang H."/>
            <person name="Shen G."/>
            <person name="Guo B."/>
            <person name="Wei J."/>
            <person name="Xu J."/>
            <person name="St-Pierre B."/>
            <person name="Chen S."/>
            <person name="Sun C."/>
        </authorList>
    </citation>
    <scope>NUCLEOTIDE SEQUENCE [LARGE SCALE GENOMIC DNA]</scope>
</reference>
<gene>
    <name evidence="1" type="ORF">M9H77_11643</name>
</gene>